<dbReference type="AlphaFoldDB" id="A0A6D2JMD5"/>
<dbReference type="PANTHER" id="PTHR33116">
    <property type="entry name" value="REVERSE TRANSCRIPTASE ZINC-BINDING DOMAIN-CONTAINING PROTEIN-RELATED-RELATED"/>
    <property type="match status" value="1"/>
</dbReference>
<sequence>MYDQRSARAILYSVRAESKFRKVKKKSFLKHVSRDLGKTISDVSGISSTRELGKYLGMPVLQKRINKDIFSEVLEKVSSRLAGWKGQLLSFAGRITLAKAVISSIPVHTMSRAILPQSMLNRLDKVLRSFIWGDRAEKRKQHLIFWERVCVPKSEGVWGFEGHRR</sequence>
<evidence type="ECO:0000313" key="1">
    <source>
        <dbReference type="EMBL" id="CAA7040938.1"/>
    </source>
</evidence>
<comment type="caution">
    <text evidence="1">The sequence shown here is derived from an EMBL/GenBank/DDBJ whole genome shotgun (WGS) entry which is preliminary data.</text>
</comment>
<dbReference type="OrthoDB" id="1932527at2759"/>
<dbReference type="EMBL" id="CACVBM020001238">
    <property type="protein sequence ID" value="CAA7040938.1"/>
    <property type="molecule type" value="Genomic_DNA"/>
</dbReference>
<dbReference type="PANTHER" id="PTHR33116:SF70">
    <property type="entry name" value="NON-LTR RETROELEMENT REVERSE TRANSCRIPTASE-LIKE PROTEIN"/>
    <property type="match status" value="1"/>
</dbReference>
<evidence type="ECO:0000313" key="2">
    <source>
        <dbReference type="Proteomes" id="UP000467841"/>
    </source>
</evidence>
<protein>
    <submittedName>
        <fullName evidence="1">Uncharacterized protein</fullName>
    </submittedName>
</protein>
<organism evidence="1 2">
    <name type="scientific">Microthlaspi erraticum</name>
    <dbReference type="NCBI Taxonomy" id="1685480"/>
    <lineage>
        <taxon>Eukaryota</taxon>
        <taxon>Viridiplantae</taxon>
        <taxon>Streptophyta</taxon>
        <taxon>Embryophyta</taxon>
        <taxon>Tracheophyta</taxon>
        <taxon>Spermatophyta</taxon>
        <taxon>Magnoliopsida</taxon>
        <taxon>eudicotyledons</taxon>
        <taxon>Gunneridae</taxon>
        <taxon>Pentapetalae</taxon>
        <taxon>rosids</taxon>
        <taxon>malvids</taxon>
        <taxon>Brassicales</taxon>
        <taxon>Brassicaceae</taxon>
        <taxon>Coluteocarpeae</taxon>
        <taxon>Microthlaspi</taxon>
    </lineage>
</organism>
<gene>
    <name evidence="1" type="ORF">MERR_LOCUS28173</name>
</gene>
<dbReference type="Proteomes" id="UP000467841">
    <property type="component" value="Unassembled WGS sequence"/>
</dbReference>
<name>A0A6D2JMD5_9BRAS</name>
<keyword evidence="2" id="KW-1185">Reference proteome</keyword>
<proteinExistence type="predicted"/>
<accession>A0A6D2JMD5</accession>
<reference evidence="1" key="1">
    <citation type="submission" date="2020-01" db="EMBL/GenBank/DDBJ databases">
        <authorList>
            <person name="Mishra B."/>
        </authorList>
    </citation>
    <scope>NUCLEOTIDE SEQUENCE [LARGE SCALE GENOMIC DNA]</scope>
</reference>